<evidence type="ECO:0000313" key="3">
    <source>
        <dbReference type="Proteomes" id="UP000188268"/>
    </source>
</evidence>
<organism evidence="2 3">
    <name type="scientific">Corchorus capsularis</name>
    <name type="common">Jute</name>
    <dbReference type="NCBI Taxonomy" id="210143"/>
    <lineage>
        <taxon>Eukaryota</taxon>
        <taxon>Viridiplantae</taxon>
        <taxon>Streptophyta</taxon>
        <taxon>Embryophyta</taxon>
        <taxon>Tracheophyta</taxon>
        <taxon>Spermatophyta</taxon>
        <taxon>Magnoliopsida</taxon>
        <taxon>eudicotyledons</taxon>
        <taxon>Gunneridae</taxon>
        <taxon>Pentapetalae</taxon>
        <taxon>rosids</taxon>
        <taxon>malvids</taxon>
        <taxon>Malvales</taxon>
        <taxon>Malvaceae</taxon>
        <taxon>Grewioideae</taxon>
        <taxon>Apeibeae</taxon>
        <taxon>Corchorus</taxon>
    </lineage>
</organism>
<evidence type="ECO:0000256" key="1">
    <source>
        <dbReference type="SAM" id="MobiDB-lite"/>
    </source>
</evidence>
<proteinExistence type="predicted"/>
<dbReference type="EMBL" id="AWWV01012612">
    <property type="protein sequence ID" value="OMO65637.1"/>
    <property type="molecule type" value="Genomic_DNA"/>
</dbReference>
<reference evidence="2 3" key="1">
    <citation type="submission" date="2013-09" db="EMBL/GenBank/DDBJ databases">
        <title>Corchorus capsularis genome sequencing.</title>
        <authorList>
            <person name="Alam M."/>
            <person name="Haque M.S."/>
            <person name="Islam M.S."/>
            <person name="Emdad E.M."/>
            <person name="Islam M.M."/>
            <person name="Ahmed B."/>
            <person name="Halim A."/>
            <person name="Hossen Q.M.M."/>
            <person name="Hossain M.Z."/>
            <person name="Ahmed R."/>
            <person name="Khan M.M."/>
            <person name="Islam R."/>
            <person name="Rashid M.M."/>
            <person name="Khan S.A."/>
            <person name="Rahman M.S."/>
            <person name="Alam M."/>
        </authorList>
    </citation>
    <scope>NUCLEOTIDE SEQUENCE [LARGE SCALE GENOMIC DNA]</scope>
    <source>
        <strain evidence="3">cv. CVL-1</strain>
        <tissue evidence="2">Whole seedling</tissue>
    </source>
</reference>
<dbReference type="Proteomes" id="UP000188268">
    <property type="component" value="Unassembled WGS sequence"/>
</dbReference>
<dbReference type="AlphaFoldDB" id="A0A1R3H5M0"/>
<comment type="caution">
    <text evidence="2">The sequence shown here is derived from an EMBL/GenBank/DDBJ whole genome shotgun (WGS) entry which is preliminary data.</text>
</comment>
<keyword evidence="3" id="KW-1185">Reference proteome</keyword>
<feature type="region of interest" description="Disordered" evidence="1">
    <location>
        <begin position="1"/>
        <end position="42"/>
    </location>
</feature>
<feature type="compositionally biased region" description="Basic and acidic residues" evidence="1">
    <location>
        <begin position="1"/>
        <end position="10"/>
    </location>
</feature>
<sequence length="42" mass="4633">MEKSTTEDTFAKSTKFMHPDMSNDSIFGQEISSLRPSPSGLP</sequence>
<dbReference type="Gramene" id="OMO65637">
    <property type="protein sequence ID" value="OMO65637"/>
    <property type="gene ID" value="CCACVL1_21462"/>
</dbReference>
<evidence type="ECO:0000313" key="2">
    <source>
        <dbReference type="EMBL" id="OMO65637.1"/>
    </source>
</evidence>
<name>A0A1R3H5M0_COCAP</name>
<feature type="compositionally biased region" description="Polar residues" evidence="1">
    <location>
        <begin position="22"/>
        <end position="36"/>
    </location>
</feature>
<accession>A0A1R3H5M0</accession>
<gene>
    <name evidence="2" type="ORF">CCACVL1_21462</name>
</gene>
<protein>
    <submittedName>
        <fullName evidence="2">Uncharacterized protein</fullName>
    </submittedName>
</protein>